<dbReference type="SUPFAM" id="SSF160113">
    <property type="entry name" value="YegP-like"/>
    <property type="match status" value="5"/>
</dbReference>
<feature type="domain" description="DUF1508" evidence="3">
    <location>
        <begin position="401"/>
        <end position="448"/>
    </location>
</feature>
<dbReference type="InterPro" id="IPR036913">
    <property type="entry name" value="YegP-like_sf"/>
</dbReference>
<evidence type="ECO:0000313" key="5">
    <source>
        <dbReference type="EMBL" id="QCD66595.1"/>
    </source>
</evidence>
<dbReference type="GeneID" id="42179960"/>
<dbReference type="InterPro" id="IPR010879">
    <property type="entry name" value="DUF1508"/>
</dbReference>
<feature type="domain" description="DUF1508" evidence="3">
    <location>
        <begin position="208"/>
        <end position="256"/>
    </location>
</feature>
<keyword evidence="1" id="KW-0175">Coiled coil</keyword>
<keyword evidence="2" id="KW-0812">Transmembrane</keyword>
<dbReference type="EMBL" id="CP039375">
    <property type="protein sequence ID" value="QCD66595.1"/>
    <property type="molecule type" value="Genomic_DNA"/>
</dbReference>
<dbReference type="KEGG" id="halz:E5139_13430"/>
<evidence type="ECO:0000256" key="1">
    <source>
        <dbReference type="SAM" id="Coils"/>
    </source>
</evidence>
<feature type="coiled-coil region" evidence="1">
    <location>
        <begin position="151"/>
        <end position="192"/>
    </location>
</feature>
<evidence type="ECO:0000256" key="2">
    <source>
        <dbReference type="SAM" id="Phobius"/>
    </source>
</evidence>
<dbReference type="InterPro" id="IPR051141">
    <property type="entry name" value="UPF0339_domain"/>
</dbReference>
<proteinExistence type="predicted"/>
<feature type="transmembrane region" description="Helical" evidence="2">
    <location>
        <begin position="91"/>
        <end position="109"/>
    </location>
</feature>
<accession>A0A4D6KH37</accession>
<dbReference type="Proteomes" id="UP000297053">
    <property type="component" value="Chromosome"/>
</dbReference>
<dbReference type="PANTHER" id="PTHR40606:SF1">
    <property type="entry name" value="UPF0339 PROTEIN YEGP"/>
    <property type="match status" value="1"/>
</dbReference>
<reference evidence="5 6" key="1">
    <citation type="submission" date="2019-04" db="EMBL/GenBank/DDBJ databases">
        <title>Complete genome sequence of Arthrobacter sp. ZXY-2 associated with effective atrazine degradation and salt adaptation.</title>
        <authorList>
            <person name="Zhao X."/>
        </authorList>
    </citation>
    <scope>NUCLEOTIDE SEQUENCE [LARGE SCALE GENOMIC DNA]</scope>
    <source>
        <strain evidence="6">ZP60</strain>
    </source>
</reference>
<reference evidence="5 6" key="2">
    <citation type="submission" date="2019-04" db="EMBL/GenBank/DDBJ databases">
        <authorList>
            <person name="Yang S."/>
            <person name="Wei W."/>
        </authorList>
    </citation>
    <scope>NUCLEOTIDE SEQUENCE [LARGE SCALE GENOMIC DNA]</scope>
    <source>
        <strain evidence="6">ZP60</strain>
    </source>
</reference>
<keyword evidence="2" id="KW-0472">Membrane</keyword>
<feature type="transmembrane region" description="Helical" evidence="2">
    <location>
        <begin position="29"/>
        <end position="50"/>
    </location>
</feature>
<dbReference type="Pfam" id="PF23600">
    <property type="entry name" value="CdpA_N"/>
    <property type="match status" value="1"/>
</dbReference>
<evidence type="ECO:0000313" key="6">
    <source>
        <dbReference type="Proteomes" id="UP000297053"/>
    </source>
</evidence>
<dbReference type="OMA" id="KYRWRLR"/>
<dbReference type="Gene3D" id="2.30.29.80">
    <property type="match status" value="2"/>
</dbReference>
<feature type="domain" description="Cell division protein A N-terminal" evidence="4">
    <location>
        <begin position="10"/>
        <end position="146"/>
    </location>
</feature>
<feature type="domain" description="DUF1508" evidence="3">
    <location>
        <begin position="348"/>
        <end position="387"/>
    </location>
</feature>
<organism evidence="5 6">
    <name type="scientific">Halomicrobium mukohataei</name>
    <dbReference type="NCBI Taxonomy" id="57705"/>
    <lineage>
        <taxon>Archaea</taxon>
        <taxon>Methanobacteriati</taxon>
        <taxon>Methanobacteriota</taxon>
        <taxon>Stenosarchaea group</taxon>
        <taxon>Halobacteria</taxon>
        <taxon>Halobacteriales</taxon>
        <taxon>Haloarculaceae</taxon>
        <taxon>Halomicrobium</taxon>
    </lineage>
</organism>
<gene>
    <name evidence="5" type="ORF">E5139_13430</name>
</gene>
<evidence type="ECO:0000259" key="3">
    <source>
        <dbReference type="Pfam" id="PF07411"/>
    </source>
</evidence>
<feature type="domain" description="DUF1508" evidence="3">
    <location>
        <begin position="460"/>
        <end position="508"/>
    </location>
</feature>
<protein>
    <submittedName>
        <fullName evidence="5">DUF1508 domain-containing protein</fullName>
    </submittedName>
</protein>
<dbReference type="Pfam" id="PF07411">
    <property type="entry name" value="DUF1508"/>
    <property type="match status" value="5"/>
</dbReference>
<feature type="domain" description="DUF1508" evidence="3">
    <location>
        <begin position="289"/>
        <end position="328"/>
    </location>
</feature>
<feature type="transmembrane region" description="Helical" evidence="2">
    <location>
        <begin position="121"/>
        <end position="142"/>
    </location>
</feature>
<evidence type="ECO:0000259" key="4">
    <source>
        <dbReference type="Pfam" id="PF23600"/>
    </source>
</evidence>
<dbReference type="InterPro" id="IPR055563">
    <property type="entry name" value="CdpA_N"/>
</dbReference>
<keyword evidence="2" id="KW-1133">Transmembrane helix</keyword>
<name>A0A4D6KH37_9EURY</name>
<dbReference type="AlphaFoldDB" id="A0A4D6KH37"/>
<feature type="transmembrane region" description="Helical" evidence="2">
    <location>
        <begin position="62"/>
        <end position="85"/>
    </location>
</feature>
<dbReference type="PANTHER" id="PTHR40606">
    <property type="match status" value="1"/>
</dbReference>
<dbReference type="Gene3D" id="3.30.160.160">
    <property type="entry name" value="YegP-like"/>
    <property type="match status" value="3"/>
</dbReference>
<dbReference type="RefSeq" id="WP_015763014.1">
    <property type="nucleotide sequence ID" value="NZ_CP039375.1"/>
</dbReference>
<sequence>MERSSAEDGALLKWYRNRIAEPTTDDEVYGYWLFVFGVVVGLFGVLLAGSTATQTSGSFQRLAGIALGGLGLLFVLIGPIIRLPLERRATRVSYLGAAISVLAIVWLVLSFDGGRGQRTIVFGTYGIGMAVIALGAILVPMLNETDGETAVSAAESAAQRAQADADSARTEADEHRADADDLRDQVAARTDELAVLHDSAATFELYEDRGGKYRWRLRHRNSNIIADSAQGYSRRVDAQNGIESVRRNALGGALVELETTLEDSTDEAETGVVAYPPGESKATFELYEDNVGGYRWRLQHANGNIIADSGEGYTERREAEAAIERVSERVGPAQYLRADPTAFEVYQDAAEEWRWRLIHKNGKILADSGEGYASRSGARDAVDRVRSGLDDDDYEFEVYEDTAGKYRWRLDADNGETVADSGQGFSEERGARESIDRVEGHALDAAALDIGLAAFEVFEDSAGKYRWRLRHRNGNILADGGQGYSSRTKAFDGIDSVKRNAPNAETTDA</sequence>